<feature type="compositionally biased region" description="Basic and acidic residues" evidence="2">
    <location>
        <begin position="4001"/>
        <end position="4018"/>
    </location>
</feature>
<feature type="compositionally biased region" description="Low complexity" evidence="2">
    <location>
        <begin position="935"/>
        <end position="945"/>
    </location>
</feature>
<feature type="compositionally biased region" description="Polar residues" evidence="2">
    <location>
        <begin position="3419"/>
        <end position="3431"/>
    </location>
</feature>
<organism evidence="4 5">
    <name type="scientific">Chlamydomonas reinhardtii</name>
    <name type="common">Chlamydomonas smithii</name>
    <dbReference type="NCBI Taxonomy" id="3055"/>
    <lineage>
        <taxon>Eukaryota</taxon>
        <taxon>Viridiplantae</taxon>
        <taxon>Chlorophyta</taxon>
        <taxon>core chlorophytes</taxon>
        <taxon>Chlorophyceae</taxon>
        <taxon>CS clade</taxon>
        <taxon>Chlamydomonadales</taxon>
        <taxon>Chlamydomonadaceae</taxon>
        <taxon>Chlamydomonas</taxon>
    </lineage>
</organism>
<feature type="compositionally biased region" description="Low complexity" evidence="2">
    <location>
        <begin position="284"/>
        <end position="305"/>
    </location>
</feature>
<feature type="compositionally biased region" description="Pro residues" evidence="2">
    <location>
        <begin position="2780"/>
        <end position="2789"/>
    </location>
</feature>
<feature type="compositionally biased region" description="Acidic residues" evidence="2">
    <location>
        <begin position="4019"/>
        <end position="4043"/>
    </location>
</feature>
<feature type="compositionally biased region" description="Low complexity" evidence="2">
    <location>
        <begin position="3351"/>
        <end position="3373"/>
    </location>
</feature>
<feature type="compositionally biased region" description="Basic and acidic residues" evidence="2">
    <location>
        <begin position="1960"/>
        <end position="1969"/>
    </location>
</feature>
<feature type="coiled-coil region" evidence="1">
    <location>
        <begin position="1575"/>
        <end position="1602"/>
    </location>
</feature>
<feature type="compositionally biased region" description="Pro residues" evidence="2">
    <location>
        <begin position="367"/>
        <end position="385"/>
    </location>
</feature>
<feature type="region of interest" description="Disordered" evidence="2">
    <location>
        <begin position="1711"/>
        <end position="2131"/>
    </location>
</feature>
<dbReference type="PANTHER" id="PTHR23202:SF119">
    <property type="entry name" value="TWENTY-FOUR, ISOFORM B"/>
    <property type="match status" value="1"/>
</dbReference>
<feature type="region of interest" description="Disordered" evidence="2">
    <location>
        <begin position="1520"/>
        <end position="1541"/>
    </location>
</feature>
<dbReference type="Pfam" id="PF14309">
    <property type="entry name" value="DUF4378"/>
    <property type="match status" value="1"/>
</dbReference>
<feature type="compositionally biased region" description="Low complexity" evidence="2">
    <location>
        <begin position="4572"/>
        <end position="4585"/>
    </location>
</feature>
<dbReference type="KEGG" id="cre:CHLRE_16g672200v5"/>
<feature type="region of interest" description="Disordered" evidence="2">
    <location>
        <begin position="450"/>
        <end position="470"/>
    </location>
</feature>
<feature type="compositionally biased region" description="Low complexity" evidence="2">
    <location>
        <begin position="3814"/>
        <end position="3823"/>
    </location>
</feature>
<feature type="compositionally biased region" description="Polar residues" evidence="2">
    <location>
        <begin position="1919"/>
        <end position="1928"/>
    </location>
</feature>
<keyword evidence="5" id="KW-1185">Reference proteome</keyword>
<dbReference type="PaxDb" id="3055-EDP01248"/>
<dbReference type="RefSeq" id="XP_042916166.1">
    <property type="nucleotide sequence ID" value="XM_043071187.1"/>
</dbReference>
<feature type="compositionally biased region" description="Basic and acidic residues" evidence="2">
    <location>
        <begin position="617"/>
        <end position="658"/>
    </location>
</feature>
<feature type="region of interest" description="Disordered" evidence="2">
    <location>
        <begin position="121"/>
        <end position="225"/>
    </location>
</feature>
<feature type="compositionally biased region" description="Acidic residues" evidence="2">
    <location>
        <begin position="3432"/>
        <end position="3442"/>
    </location>
</feature>
<feature type="compositionally biased region" description="Acidic residues" evidence="2">
    <location>
        <begin position="4232"/>
        <end position="4252"/>
    </location>
</feature>
<feature type="compositionally biased region" description="Acidic residues" evidence="2">
    <location>
        <begin position="3779"/>
        <end position="3800"/>
    </location>
</feature>
<feature type="compositionally biased region" description="Polar residues" evidence="2">
    <location>
        <begin position="1848"/>
        <end position="1857"/>
    </location>
</feature>
<feature type="compositionally biased region" description="Low complexity" evidence="2">
    <location>
        <begin position="4087"/>
        <end position="4104"/>
    </location>
</feature>
<feature type="compositionally biased region" description="Acidic residues" evidence="2">
    <location>
        <begin position="3241"/>
        <end position="3273"/>
    </location>
</feature>
<dbReference type="InterPro" id="IPR025486">
    <property type="entry name" value="DUF4378"/>
</dbReference>
<evidence type="ECO:0000313" key="5">
    <source>
        <dbReference type="Proteomes" id="UP000006906"/>
    </source>
</evidence>
<feature type="region of interest" description="Disordered" evidence="2">
    <location>
        <begin position="3048"/>
        <end position="3079"/>
    </location>
</feature>
<feature type="compositionally biased region" description="Polar residues" evidence="2">
    <location>
        <begin position="1880"/>
        <end position="1910"/>
    </location>
</feature>
<feature type="compositionally biased region" description="Low complexity" evidence="2">
    <location>
        <begin position="2854"/>
        <end position="2865"/>
    </location>
</feature>
<feature type="region of interest" description="Disordered" evidence="2">
    <location>
        <begin position="4750"/>
        <end position="4851"/>
    </location>
</feature>
<feature type="compositionally biased region" description="Acidic residues" evidence="2">
    <location>
        <begin position="3583"/>
        <end position="3608"/>
    </location>
</feature>
<feature type="compositionally biased region" description="Polar residues" evidence="2">
    <location>
        <begin position="1946"/>
        <end position="1956"/>
    </location>
</feature>
<reference evidence="4 5" key="1">
    <citation type="journal article" date="2007" name="Science">
        <title>The Chlamydomonas genome reveals the evolution of key animal and plant functions.</title>
        <authorList>
            <person name="Merchant S.S."/>
            <person name="Prochnik S.E."/>
            <person name="Vallon O."/>
            <person name="Harris E.H."/>
            <person name="Karpowicz S.J."/>
            <person name="Witman G.B."/>
            <person name="Terry A."/>
            <person name="Salamov A."/>
            <person name="Fritz-Laylin L.K."/>
            <person name="Marechal-Drouard L."/>
            <person name="Marshall W.F."/>
            <person name="Qu L.H."/>
            <person name="Nelson D.R."/>
            <person name="Sanderfoot A.A."/>
            <person name="Spalding M.H."/>
            <person name="Kapitonov V.V."/>
            <person name="Ren Q."/>
            <person name="Ferris P."/>
            <person name="Lindquist E."/>
            <person name="Shapiro H."/>
            <person name="Lucas S.M."/>
            <person name="Grimwood J."/>
            <person name="Schmutz J."/>
            <person name="Cardol P."/>
            <person name="Cerutti H."/>
            <person name="Chanfreau G."/>
            <person name="Chen C.L."/>
            <person name="Cognat V."/>
            <person name="Croft M.T."/>
            <person name="Dent R."/>
            <person name="Dutcher S."/>
            <person name="Fernandez E."/>
            <person name="Fukuzawa H."/>
            <person name="Gonzalez-Ballester D."/>
            <person name="Gonzalez-Halphen D."/>
            <person name="Hallmann A."/>
            <person name="Hanikenne M."/>
            <person name="Hippler M."/>
            <person name="Inwood W."/>
            <person name="Jabbari K."/>
            <person name="Kalanon M."/>
            <person name="Kuras R."/>
            <person name="Lefebvre P.A."/>
            <person name="Lemaire S.D."/>
            <person name="Lobanov A.V."/>
            <person name="Lohr M."/>
            <person name="Manuell A."/>
            <person name="Meier I."/>
            <person name="Mets L."/>
            <person name="Mittag M."/>
            <person name="Mittelmeier T."/>
            <person name="Moroney J.V."/>
            <person name="Moseley J."/>
            <person name="Napoli C."/>
            <person name="Nedelcu A.M."/>
            <person name="Niyogi K."/>
            <person name="Novoselov S.V."/>
            <person name="Paulsen I.T."/>
            <person name="Pazour G."/>
            <person name="Purton S."/>
            <person name="Ral J.P."/>
            <person name="Riano-Pachon D.M."/>
            <person name="Riekhof W."/>
            <person name="Rymarquis L."/>
            <person name="Schroda M."/>
            <person name="Stern D."/>
            <person name="Umen J."/>
            <person name="Willows R."/>
            <person name="Wilson N."/>
            <person name="Zimmer S.L."/>
            <person name="Allmer J."/>
            <person name="Balk J."/>
            <person name="Bisova K."/>
            <person name="Chen C.J."/>
            <person name="Elias M."/>
            <person name="Gendler K."/>
            <person name="Hauser C."/>
            <person name="Lamb M.R."/>
            <person name="Ledford H."/>
            <person name="Long J.C."/>
            <person name="Minagawa J."/>
            <person name="Page M.D."/>
            <person name="Pan J."/>
            <person name="Pootakham W."/>
            <person name="Roje S."/>
            <person name="Rose A."/>
            <person name="Stahlberg E."/>
            <person name="Terauchi A.M."/>
            <person name="Yang P."/>
            <person name="Ball S."/>
            <person name="Bowler C."/>
            <person name="Dieckmann C.L."/>
            <person name="Gladyshev V.N."/>
            <person name="Green P."/>
            <person name="Jorgensen R."/>
            <person name="Mayfield S."/>
            <person name="Mueller-Roeber B."/>
            <person name="Rajamani S."/>
            <person name="Sayre R.T."/>
            <person name="Brokstein P."/>
            <person name="Dubchak I."/>
            <person name="Goodstein D."/>
            <person name="Hornick L."/>
            <person name="Huang Y.W."/>
            <person name="Jhaveri J."/>
            <person name="Luo Y."/>
            <person name="Martinez D."/>
            <person name="Ngau W.C."/>
            <person name="Otillar B."/>
            <person name="Poliakov A."/>
            <person name="Porter A."/>
            <person name="Szajkowski L."/>
            <person name="Werner G."/>
            <person name="Zhou K."/>
            <person name="Grigoriev I.V."/>
            <person name="Rokhsar D.S."/>
            <person name="Grossman A.R."/>
        </authorList>
    </citation>
    <scope>NUCLEOTIDE SEQUENCE [LARGE SCALE GENOMIC DNA]</scope>
    <source>
        <strain evidence="5">CC-503</strain>
    </source>
</reference>
<feature type="compositionally biased region" description="Acidic residues" evidence="2">
    <location>
        <begin position="1821"/>
        <end position="1832"/>
    </location>
</feature>
<feature type="compositionally biased region" description="Low complexity" evidence="2">
    <location>
        <begin position="1086"/>
        <end position="1111"/>
    </location>
</feature>
<feature type="compositionally biased region" description="Low complexity" evidence="2">
    <location>
        <begin position="3626"/>
        <end position="3646"/>
    </location>
</feature>
<feature type="compositionally biased region" description="Acidic residues" evidence="2">
    <location>
        <begin position="4365"/>
        <end position="4374"/>
    </location>
</feature>
<feature type="compositionally biased region" description="Low complexity" evidence="2">
    <location>
        <begin position="131"/>
        <end position="161"/>
    </location>
</feature>
<feature type="compositionally biased region" description="Low complexity" evidence="2">
    <location>
        <begin position="4405"/>
        <end position="4420"/>
    </location>
</feature>
<feature type="compositionally biased region" description="Acidic residues" evidence="2">
    <location>
        <begin position="3203"/>
        <end position="3231"/>
    </location>
</feature>
<feature type="compositionally biased region" description="Polar residues" evidence="2">
    <location>
        <begin position="2625"/>
        <end position="2644"/>
    </location>
</feature>
<feature type="region of interest" description="Disordered" evidence="2">
    <location>
        <begin position="3969"/>
        <end position="4118"/>
    </location>
</feature>
<proteinExistence type="predicted"/>
<feature type="compositionally biased region" description="Polar residues" evidence="2">
    <location>
        <begin position="3049"/>
        <end position="3072"/>
    </location>
</feature>
<feature type="compositionally biased region" description="Low complexity" evidence="2">
    <location>
        <begin position="3171"/>
        <end position="3186"/>
    </location>
</feature>
<dbReference type="OrthoDB" id="540727at2759"/>
<feature type="compositionally biased region" description="Basic residues" evidence="2">
    <location>
        <begin position="2519"/>
        <end position="2529"/>
    </location>
</feature>
<feature type="region of interest" description="Disordered" evidence="2">
    <location>
        <begin position="3491"/>
        <end position="3866"/>
    </location>
</feature>
<feature type="compositionally biased region" description="Basic residues" evidence="2">
    <location>
        <begin position="667"/>
        <end position="697"/>
    </location>
</feature>
<dbReference type="EMBL" id="CM008977">
    <property type="protein sequence ID" value="PNW72340.1"/>
    <property type="molecule type" value="Genomic_DNA"/>
</dbReference>
<feature type="compositionally biased region" description="Low complexity" evidence="2">
    <location>
        <begin position="2075"/>
        <end position="2096"/>
    </location>
</feature>
<feature type="compositionally biased region" description="Low complexity" evidence="2">
    <location>
        <begin position="4193"/>
        <end position="4215"/>
    </location>
</feature>
<feature type="compositionally biased region" description="Polar residues" evidence="2">
    <location>
        <begin position="1775"/>
        <end position="1788"/>
    </location>
</feature>
<feature type="compositionally biased region" description="Acidic residues" evidence="2">
    <location>
        <begin position="1861"/>
        <end position="1875"/>
    </location>
</feature>
<dbReference type="Gramene" id="PNW72340">
    <property type="protein sequence ID" value="PNW72340"/>
    <property type="gene ID" value="CHLRE_16g672200v5"/>
</dbReference>
<feature type="compositionally biased region" description="Low complexity" evidence="2">
    <location>
        <begin position="4772"/>
        <end position="4792"/>
    </location>
</feature>
<dbReference type="GeneID" id="5721399"/>
<dbReference type="ExpressionAtlas" id="A0A2K3CVN2">
    <property type="expression patterns" value="baseline and differential"/>
</dbReference>
<feature type="compositionally biased region" description="Polar residues" evidence="2">
    <location>
        <begin position="976"/>
        <end position="1000"/>
    </location>
</feature>
<feature type="compositionally biased region" description="Low complexity" evidence="2">
    <location>
        <begin position="1983"/>
        <end position="2015"/>
    </location>
</feature>
<feature type="compositionally biased region" description="Low complexity" evidence="2">
    <location>
        <begin position="2603"/>
        <end position="2616"/>
    </location>
</feature>
<feature type="compositionally biased region" description="Basic and acidic residues" evidence="2">
    <location>
        <begin position="338"/>
        <end position="348"/>
    </location>
</feature>
<feature type="compositionally biased region" description="Basic and acidic residues" evidence="2">
    <location>
        <begin position="1003"/>
        <end position="1015"/>
    </location>
</feature>
<dbReference type="Proteomes" id="UP000006906">
    <property type="component" value="Chromosome 16"/>
</dbReference>
<feature type="region of interest" description="Disordered" evidence="2">
    <location>
        <begin position="281"/>
        <end position="389"/>
    </location>
</feature>
<feature type="compositionally biased region" description="Polar residues" evidence="2">
    <location>
        <begin position="2839"/>
        <end position="2852"/>
    </location>
</feature>
<feature type="region of interest" description="Disordered" evidence="2">
    <location>
        <begin position="1074"/>
        <end position="1154"/>
    </location>
</feature>
<feature type="domain" description="DUF4378" evidence="3">
    <location>
        <begin position="4935"/>
        <end position="5046"/>
    </location>
</feature>
<dbReference type="PANTHER" id="PTHR23202">
    <property type="entry name" value="WASP INTERACTING PROTEIN-RELATED"/>
    <property type="match status" value="1"/>
</dbReference>
<feature type="region of interest" description="Disordered" evidence="2">
    <location>
        <begin position="976"/>
        <end position="1020"/>
    </location>
</feature>
<dbReference type="OMA" id="PITEPEM"/>
<feature type="region of interest" description="Disordered" evidence="2">
    <location>
        <begin position="4572"/>
        <end position="4595"/>
    </location>
</feature>
<feature type="region of interest" description="Disordered" evidence="2">
    <location>
        <begin position="1"/>
        <end position="97"/>
    </location>
</feature>
<feature type="region of interest" description="Disordered" evidence="2">
    <location>
        <begin position="2763"/>
        <end position="2910"/>
    </location>
</feature>
<protein>
    <recommendedName>
        <fullName evidence="3">DUF4378 domain-containing protein</fullName>
    </recommendedName>
</protein>
<feature type="compositionally biased region" description="Gly residues" evidence="2">
    <location>
        <begin position="1794"/>
        <end position="1804"/>
    </location>
</feature>
<sequence>MASFGEETGRGRSGHVSGRIISSANAVRGPSADVPQAPTRRRTGEHTTSHGGGRADSGVRSAGVARRPGAAAYHDDGEAHSSDESFDSAPPRRKPQPINAELVKLVASFAPLELAQLKAMEQKARLKKARAAAAAQGEPTGASAHAAAEAEASGFSGAMAEDANVYEDAQYEDAELEAPAPAPGHQSRRQSAAGRAADVHGATSTGRSKSPGAGRPSHLPAAPAKGAVVKRDLNILPNPVALKQTEAVQRQQAVTNFVHRLQKEQDAVRAEKERRLQAEKEELAAQVAEATEAAKEAAAQVTTVPEPKPPPIKKKKPVAAPGAASGLHGMQAMAAEAEPEKKPADPRPWRQNMKRRPTPISGDAPTGAPPDVGPIPMTGAPPPRSISPSAAAANMRTLDPVARMQLKEFMDRKAKEVSIRQAQERAAQQEAKTAHLRVVKAEMAKARQRAQRYAESGKDAAPATRPAWVDVAPGENAGTALLNRPAPARRPPQEEADFDVMSERALPHHMSDAMRMEVIERRRRERLQGPGSPQRGGRSVLVDDFGNAIDSDMESGPQVVRVHDPDTSGQTGRVYRAGSARPTRPLVTAPQRPASAHPAVRPAQPLPPPPSASQRAVDLEARLAARKLYDQQLREMQAAERRDSSRGHDTSRARDNSRGRTRSPTAGRKHHSSTVRSRSRSRSPHKRAKQSNRRSRSGSRAGSATRRKSTAPGGARGSAVSAVQAELQQARNEQHVGDLWDLALQLSARLGALQQQQGYPVGAGVPPAWPESQQLPALLPEEEQYRLEQQWLMEQQLMQQEQQMGLLPEGFRDSVGGSMAGYPLGAMAVVPTDLQSQPLYDDSLRASPQRPPVDQFDEGTQAEVEFRSEVSWPTAVHKKARVTGSSSGGGAAVLTRLEEERSTGAYSYSTDAFESMGGASQSTATGVPESIGEDATSQGSSSAAVAAGRLDATRGMQTGGSMRAVSFTSMTSGLRSAASATSRDQDVSSFRSKQAVASLSSRKRPEQDAEPERPARMKVPLIGVQQPGAAAPTARPASATGGSAAGAPPIVSIAASPAKSVTVITAITRTASGAANPIPAVPPALSPTRSASSAAPPSPAKSVPAAPIIQIPLPPANTQPSADSVEPSPGLPYDNGAYSAESAEEGSSSGEESGYGQRVYTISQLHNILEENPRLAQRLTLERERDRWEADEVEGSPLRSSLIKPLPRPRSPEPQPGPGDDSSDASSAPDTPARACEDVVNEYEQANSPIRIRPAQRELMKAQAAKRAEEQQELALQAATPQDEEIGAEPSADDMTVLTFPKSGDPMSIINLIAHKGRLPERPAIIQLSEPPLAQVVDHETQTILVVPVSEAQTQPVPRHFAASEVLVIPGTDGTQLVFSRELVQPQREQPQQLPIGPASPPKYLTDTGVGDERVAAPSDLDFTAAQELNDSLPPYVLMPAATSQTTGISSMGTQAQPQSQPSLQQQVDLLRQARQAAAVAATRDGPALMAQLGRLSELRSGSGAAAGAASGSLGGALPDGSIGGASQDASAGLTGVMASPPPRPRMVSFIDEPMGPPDRVRLAPNELYKQMQDTLKTYEELDAAELELQQLQNARAIAAVQREAHRIAQRLDQTAIAESQAQLMAQNAEAQALVIAQAQAEMDAKLVAMEENLRSEVRKESLHHLNDVTSMFLQQLTRNKVAHANVQTMSEDLPQPRKEMAVQVEPVHPPSILRHTASSPSPPRPPPTSLRADSPSAASPPIIHRGTSPTPPPAVQLRTSLRSPSPPQPAVPTSLRSSPVPTYQDQHPYSRGGSPGPSEGGAAGLRSRVSISNVASEYTEVFDEDEEEDTEPQARRGQPVRPASRSAYRQTSTLSVPESVYEDEEFEEYVEEESGVYSRGTSRPTTRQPSRVTIRPQVSTRSVAESNYSDRPPLKSALRQQTSTMSIPESVEDEDEPIRRAPSRGVNNQASTMSVAESIRSERTESTRRPAPSAGRRQSVAESVPYSSVGVSGESGESGSIPESVPQPQASHSHMSVRSRRPRSSAATTEPGYSMSFEDAEVMEDDVETEEPGTVTGTEVYSEDFAEEPSQVSGRRPAARQPAHRGAAATASTRSTEVDDEVQTEEPGSYSQDATTVGESGLGTSGSSGRVAPAKHQQLVRASAVPGQVVTTPVADPKKAKAAATPQSPLLMRVPMEGGLELDDEMMQTYTADAEAQMLAEVTRLQERLAAITAAADTKMVQLEDELGEVKDPQRRQAIIRLQRLVQVQRDADEADLQRQIHAVKADYARQQLYMERLYRLAQITSPAAAAKRTGTAPAAAVATPTASKRTGAAPAAAPAAKAPSRGPAPKRQASVSSSIVEEDYSEPQMKESGSGSIVEEVATTRGERTGSGSIVEERSAAKQHRSRSGSILEESSIPGTAAGRTASVASEVSYEYTGDFEPPSAHTSRRQLLPAGRPAKPARQQSSVMDEIEENLSHRRLGTSGGGMSQSVVTEDDVRHRSGSTAGRSSSHQRRGRSSGSDVADSDQYSEDYDAKAKHKARAKSACRRTSASEDLEGGSSELSVMSAALERQQAELQLMLKRKQKELRDKERRAKLLAKQAAVEALQKQLAALEARDAKAAPAKQAAKAPAAAKPRHDSDAISESSIPAYSEEQQYGTASESVADEVGSFTPRSMPDVRGRSGSVVSESIRSESHAGGRRAHHTRSSGSVTESVAYTEPDEEAESASYATASVASGSKHHSGSRSSEIRAAQRLSALHKAVAAKEKELRHLQIKQEEEALQRRLKELEDQERNLKSGPPPKPPKPPGAATTTAPVQRKPAPAAGGHSSYGTSGDSAAYSEDFASGAASGTIPGGYASSSVVDEVPSQSVLRAAPRAGSRSSSIVDEYSSDNAAPSSRAGGLAGGSGSIVDEASSVPRGGSASASGDVYAESFETDSVRGASALRDASEILDEAGGGTSGETAAGAASLDVIQEEDVRTASFRSAGRSAGASRAALEDEVDELDVDYSDEVQELQASRSAVPVGEASGGELEEEEGALAGASVQYSQENVQDEVQSIQDLEAASIEHSASQPDETVQEFMTTANSHSPSAAPSGEASVAEEVVNVREFTRTADTIGASFAPSVNSADLEPIASGSAATASVEGSVVYSEPQEQQSPAASGAGEIEEEDAPFVVQQRSPTDSSDIEEVAAAEPASASGDRGASGSIVEEQPGRSAVSASALEDIEPEELEVEYSEDAPEPASVEVEEEEPFVVKERGGSDEEEEEEEVPEAEVEYSEDAVEPASAEVEEEEPFVVKERGSSDDDEEVADEAAGVEVEEDEYTLDDIEVEDEEVDASARTMTMEVTDVAAETTMPVEEAEEEEAYTDSFHTSAVTGTGTGTASGQSGALGTTGDVQDASTLLGQTSLQEVASASSLGGSRLVGREGSAISARGAGPSNLGKQASSMSTNTYGEEDFEEDFDGSELPGLSAPGDRTALSVVDEEAEPGVSVSHAYTEDFPTASADITAAVASTASAAPAAGRSLPSAAEEASEESAEVEDVAEDVEYSEDLAAEEDEEEDAFGVSSGAPPGPVLQPAATAQVGVEVSQRYGPVSAGSSGGYSEDFPEDPAEEAEAADEEEGGEEEDVEPPEPILAHKEPSEEAVTLAAARSAPPQPAAAAEQSGGTAEAEEESGSVFSVEEETLEDADADAEESSTELPLAAAAASASSTPAPAPEPEATADDDYTRDFTLDVEDTAALSSASAAPRATGDLSSHPISQPQSPPAGSDDEGAGSERHGSVLVHATPPGERADSEEQAAKEEEEEVVEEEYEDDLEEDDGLDVSDLGLEPPPVSRAAPEQAPATEATDKVEPEQQAEPEAEQEASGVRGLAEPEMEDSGIITVPSGRGIRQTRNIESRRWRNRDAMLAEEDEDEEDLDGAELDLVDMSMVAGEGGDLLAMLGADFIEANEAVTPSHSFRLRADLSSGTSAASGSPFGALRTSLSHRLATLREQQEQEGEEGTEASSEAITPHSRQPPLFDSETEGRDGEAAQQEQEKPEVEVEEVEEVVEEEEVDLAASGDEEDEAPFKPAAAAPPAPAADEEEDKVIGSRAASAPAPVAEKSEPAPEPAAAVAAAAEPSAEYSEAGLEAPSEGGSGGRQSVVEYDLYTSAALAATDSDDLAEYAANFESQAIGEDDDDEAVAAEVSGISASGLSDDLGKYQATAHPESDEEEAIAAAAPAPSAADVAAALTAAEELPAPPLAKEKSPSIHASDEEEEEVLEEEEIEEVEEEELGAASNNPFSVDESIDRMPALSPHGAAKPPAPITSARELSSPTESAAAAAEEQPGLKSALDDESEHKATLKVAVEPAPQEPASPTVSSPASRRSSADLAGETSLGPLPRSGLVGDDDEDDDGTGLEYRALYKPEPSEPAAGLEAEPSGPSPVRADAPPTASAAASPLPTGDVTASVIEEEEAGTGGVGVRGSGLLDQLRAFVGSDDDDEDADFGASGGLATRHLSGASLKPALQSLLDQPDEEGVSKGDFESEIEEMLAASRRQSRLQSPFHSRDWSEAATPEVTTPYSLSTRASMAGTQPERVPSGTGATLLAVAAAAAAAASQQSTGSDQSSWQPRESDADSEGLLEALEQKEPTRDELADQITAATVKELVAEAVNVMASIAGGAGELPATQAAGAVAGLAVQVSSPRASLSSLQMQTTPKHRLANVSSFHYSEADLQKLEAEVAAQEAAAPAPAAEASAKQEAAAAGASGETSSASISMSAGDLEGDIELDAEEDVEEVVEEALSVEGEDEDAAPGIIELPSPLPSESGSISSSISPRRAYEPPGASKLSTAGPASVPALAPEASDRDLAVQPSEGDDGAGGTSGVGLTSDEDLGWGGADEEEAELEEGWQSGYIAPEMDQAAIEREHAPAVATSHEAVSEYVGQVLDQFMDARPEFLEPGADPLSLEGFLAQERRLVDASEAQHIHNKMLYDAVNEALLGIYRAANRVQSQPWLRTNRVVKPLPSPAEMLEQVQKQIKAWSSMRMRDPAEIDKVLAQDAQEDERAWTDLTGAEVEVKREVAEALWADLVGDTAQVLADLEQLLAPPVTTSFRRRML</sequence>
<feature type="region of interest" description="Disordered" evidence="2">
    <location>
        <begin position="1263"/>
        <end position="1289"/>
    </location>
</feature>
<feature type="compositionally biased region" description="Low complexity" evidence="2">
    <location>
        <begin position="3491"/>
        <end position="3508"/>
    </location>
</feature>
<evidence type="ECO:0000256" key="2">
    <source>
        <dbReference type="SAM" id="MobiDB-lite"/>
    </source>
</evidence>
<dbReference type="STRING" id="3055.A0A2K3CVN2"/>
<feature type="compositionally biased region" description="Basic and acidic residues" evidence="2">
    <location>
        <begin position="73"/>
        <end position="83"/>
    </location>
</feature>
<feature type="compositionally biased region" description="Low complexity" evidence="2">
    <location>
        <begin position="3675"/>
        <end position="3690"/>
    </location>
</feature>
<dbReference type="InParanoid" id="A0A2K3CVN2"/>
<feature type="region of interest" description="Disordered" evidence="2">
    <location>
        <begin position="915"/>
        <end position="945"/>
    </location>
</feature>
<feature type="region of interest" description="Disordered" evidence="2">
    <location>
        <begin position="4512"/>
        <end position="4557"/>
    </location>
</feature>
<feature type="compositionally biased region" description="Acidic residues" evidence="2">
    <location>
        <begin position="2039"/>
        <end position="2052"/>
    </location>
</feature>
<keyword evidence="1" id="KW-0175">Coiled coil</keyword>
<feature type="compositionally biased region" description="Low complexity" evidence="2">
    <location>
        <begin position="2290"/>
        <end position="2331"/>
    </location>
</feature>
<feature type="compositionally biased region" description="Low complexity" evidence="2">
    <location>
        <begin position="1218"/>
        <end position="1234"/>
    </location>
</feature>
<feature type="region of interest" description="Disordered" evidence="2">
    <location>
        <begin position="547"/>
        <end position="722"/>
    </location>
</feature>
<feature type="compositionally biased region" description="Low complexity" evidence="2">
    <location>
        <begin position="1136"/>
        <end position="1154"/>
    </location>
</feature>
<feature type="region of interest" description="Disordered" evidence="2">
    <location>
        <begin position="1186"/>
        <end position="1234"/>
    </location>
</feature>
<feature type="compositionally biased region" description="Low complexity" evidence="2">
    <location>
        <begin position="2961"/>
        <end position="2976"/>
    </location>
</feature>
<feature type="compositionally biased region" description="Acidic residues" evidence="2">
    <location>
        <begin position="2979"/>
        <end position="2994"/>
    </location>
</feature>
<feature type="region of interest" description="Disordered" evidence="2">
    <location>
        <begin position="2602"/>
        <end position="2739"/>
    </location>
</feature>
<feature type="region of interest" description="Disordered" evidence="2">
    <location>
        <begin position="3407"/>
        <end position="3455"/>
    </location>
</feature>
<feature type="compositionally biased region" description="Acidic residues" evidence="2">
    <location>
        <begin position="3509"/>
        <end position="3540"/>
    </location>
</feature>
<feature type="region of interest" description="Disordered" evidence="2">
    <location>
        <begin position="4168"/>
        <end position="4444"/>
    </location>
</feature>
<evidence type="ECO:0000259" key="3">
    <source>
        <dbReference type="Pfam" id="PF14309"/>
    </source>
</evidence>
<feature type="compositionally biased region" description="Pro residues" evidence="2">
    <location>
        <begin position="1206"/>
        <end position="1217"/>
    </location>
</feature>
<feature type="compositionally biased region" description="Acidic residues" evidence="2">
    <location>
        <begin position="3647"/>
        <end position="3674"/>
    </location>
</feature>
<feature type="compositionally biased region" description="Polar residues" evidence="2">
    <location>
        <begin position="4333"/>
        <end position="4344"/>
    </location>
</feature>
<feature type="compositionally biased region" description="Polar residues" evidence="2">
    <location>
        <begin position="915"/>
        <end position="925"/>
    </location>
</feature>
<feature type="coiled-coil region" evidence="1">
    <location>
        <begin position="2549"/>
        <end position="2599"/>
    </location>
</feature>
<evidence type="ECO:0000313" key="4">
    <source>
        <dbReference type="EMBL" id="PNW72340.1"/>
    </source>
</evidence>
<feature type="compositionally biased region" description="Low complexity" evidence="2">
    <location>
        <begin position="2708"/>
        <end position="2719"/>
    </location>
</feature>
<feature type="compositionally biased region" description="Polar residues" evidence="2">
    <location>
        <begin position="4534"/>
        <end position="4549"/>
    </location>
</feature>
<feature type="compositionally biased region" description="Basic and acidic residues" evidence="2">
    <location>
        <begin position="3768"/>
        <end position="3778"/>
    </location>
</feature>
<feature type="compositionally biased region" description="Basic and acidic residues" evidence="2">
    <location>
        <begin position="2763"/>
        <end position="2777"/>
    </location>
</feature>
<feature type="compositionally biased region" description="Acidic residues" evidence="2">
    <location>
        <begin position="3296"/>
        <end position="3315"/>
    </location>
</feature>
<name>A0A2K3CVN2_CHLRE</name>
<feature type="region of interest" description="Disordered" evidence="2">
    <location>
        <begin position="2290"/>
        <end position="2542"/>
    </location>
</feature>
<feature type="region of interest" description="Disordered" evidence="2">
    <location>
        <begin position="2931"/>
        <end position="3032"/>
    </location>
</feature>
<accession>A0A2K3CVN2</accession>
<evidence type="ECO:0000256" key="1">
    <source>
        <dbReference type="SAM" id="Coils"/>
    </source>
</evidence>
<feature type="region of interest" description="Disordered" evidence="2">
    <location>
        <begin position="3115"/>
        <end position="3375"/>
    </location>
</feature>
<feature type="region of interest" description="Disordered" evidence="2">
    <location>
        <begin position="4707"/>
        <end position="4733"/>
    </location>
</feature>
<gene>
    <name evidence="4" type="ORF">CHLRE_16g672200v5</name>
</gene>